<name>A0A6H1ZWD9_9ZZZZ</name>
<protein>
    <recommendedName>
        <fullName evidence="4">Transglycosylase SLT domain-containing protein</fullName>
    </recommendedName>
</protein>
<evidence type="ECO:0008006" key="4">
    <source>
        <dbReference type="Google" id="ProtNLM"/>
    </source>
</evidence>
<dbReference type="EMBL" id="MT142513">
    <property type="protein sequence ID" value="QJA83571.1"/>
    <property type="molecule type" value="Genomic_DNA"/>
</dbReference>
<accession>A0A6H1ZWD9</accession>
<organism evidence="1">
    <name type="scientific">viral metagenome</name>
    <dbReference type="NCBI Taxonomy" id="1070528"/>
    <lineage>
        <taxon>unclassified sequences</taxon>
        <taxon>metagenomes</taxon>
        <taxon>organismal metagenomes</taxon>
    </lineage>
</organism>
<reference evidence="1" key="1">
    <citation type="submission" date="2020-03" db="EMBL/GenBank/DDBJ databases">
        <title>The deep terrestrial virosphere.</title>
        <authorList>
            <person name="Holmfeldt K."/>
            <person name="Nilsson E."/>
            <person name="Simone D."/>
            <person name="Lopez-Fernandez M."/>
            <person name="Wu X."/>
            <person name="de Brujin I."/>
            <person name="Lundin D."/>
            <person name="Andersson A."/>
            <person name="Bertilsson S."/>
            <person name="Dopson M."/>
        </authorList>
    </citation>
    <scope>NUCLEOTIDE SEQUENCE</scope>
    <source>
        <strain evidence="3">MM415A00274</strain>
        <strain evidence="2">MM415B00593</strain>
        <strain evidence="1">TM448A02213</strain>
    </source>
</reference>
<dbReference type="EMBL" id="MT144275">
    <property type="protein sequence ID" value="QJA51585.1"/>
    <property type="molecule type" value="Genomic_DNA"/>
</dbReference>
<evidence type="ECO:0000313" key="1">
    <source>
        <dbReference type="EMBL" id="QJA51585.1"/>
    </source>
</evidence>
<sequence length="174" mass="19804">MINPADLKKHVIIPVLQKLDRSSDSAIKLILGTAAQESAMGFHLAQMAGGPAKGIYQMETATHADIWKNYLAYYQIIRTEVKNLLITKLYDSSYFMSNKGTLIEYPSALEMCGNLYYATAMCRVFYFRVKEPLPKANDIAGMAHYWKTYYNTAQGKGTEEEFIANYKKFQIDKI</sequence>
<gene>
    <name evidence="3" type="ORF">MM415A00274_0028</name>
    <name evidence="2" type="ORF">MM415B00593_0030</name>
    <name evidence="1" type="ORF">TM448A02213_0008</name>
</gene>
<proteinExistence type="predicted"/>
<evidence type="ECO:0000313" key="2">
    <source>
        <dbReference type="EMBL" id="QJA63703.1"/>
    </source>
</evidence>
<dbReference type="EMBL" id="MT141503">
    <property type="protein sequence ID" value="QJA63703.1"/>
    <property type="molecule type" value="Genomic_DNA"/>
</dbReference>
<dbReference type="AlphaFoldDB" id="A0A6H1ZWD9"/>
<evidence type="ECO:0000313" key="3">
    <source>
        <dbReference type="EMBL" id="QJA83571.1"/>
    </source>
</evidence>